<accession>A0A261ES15</accession>
<organism evidence="3 4">
    <name type="scientific">Pseudoscardovia suis</name>
    <dbReference type="NCBI Taxonomy" id="987063"/>
    <lineage>
        <taxon>Bacteria</taxon>
        <taxon>Bacillati</taxon>
        <taxon>Actinomycetota</taxon>
        <taxon>Actinomycetes</taxon>
        <taxon>Bifidobacteriales</taxon>
        <taxon>Bifidobacteriaceae</taxon>
        <taxon>Pseudoscardovia</taxon>
    </lineage>
</organism>
<feature type="compositionally biased region" description="Basic and acidic residues" evidence="1">
    <location>
        <begin position="113"/>
        <end position="129"/>
    </location>
</feature>
<keyword evidence="4" id="KW-1185">Reference proteome</keyword>
<evidence type="ECO:0000313" key="3">
    <source>
        <dbReference type="EMBL" id="OZG49652.1"/>
    </source>
</evidence>
<gene>
    <name evidence="3" type="ORF">PSSU_1476</name>
</gene>
<evidence type="ECO:0000259" key="2">
    <source>
        <dbReference type="SMART" id="SM00530"/>
    </source>
</evidence>
<dbReference type="InterPro" id="IPR010982">
    <property type="entry name" value="Lambda_DNA-bd_dom_sf"/>
</dbReference>
<feature type="domain" description="HTH cro/C1-type" evidence="2">
    <location>
        <begin position="14"/>
        <end position="75"/>
    </location>
</feature>
<evidence type="ECO:0000313" key="4">
    <source>
        <dbReference type="Proteomes" id="UP000216454"/>
    </source>
</evidence>
<feature type="region of interest" description="Disordered" evidence="1">
    <location>
        <begin position="103"/>
        <end position="132"/>
    </location>
</feature>
<dbReference type="CDD" id="cd00093">
    <property type="entry name" value="HTH_XRE"/>
    <property type="match status" value="1"/>
</dbReference>
<dbReference type="InterPro" id="IPR001387">
    <property type="entry name" value="Cro/C1-type_HTH"/>
</dbReference>
<sequence>MEKNIIDIQMLGYRIRQARTEAGYATAEDFANAITKRTGVPVSKQTIYNIESGKQEPRLTLYLAMLRLLRPDEQLPIDDMLRSTLPSRWRIPLNAAQAIEDMQNAAASETTDEESKAADDAHDEHDGTAHSRLTIDNVAKTYDAINAMAMNTLYNANVQNALNEITKNIGNYLMQSGMQNTLQNSMSQISASMSKLALGNMAKALEGADIPGNRTDGMKDKK</sequence>
<reference evidence="3 4" key="1">
    <citation type="journal article" date="2017" name="BMC Genomics">
        <title>Comparative genomic and phylogenomic analyses of the Bifidobacteriaceae family.</title>
        <authorList>
            <person name="Lugli G.A."/>
            <person name="Milani C."/>
            <person name="Turroni F."/>
            <person name="Duranti S."/>
            <person name="Mancabelli L."/>
            <person name="Mangifesta M."/>
            <person name="Ferrario C."/>
            <person name="Modesto M."/>
            <person name="Mattarelli P."/>
            <person name="Jiri K."/>
            <person name="van Sinderen D."/>
            <person name="Ventura M."/>
        </authorList>
    </citation>
    <scope>NUCLEOTIDE SEQUENCE [LARGE SCALE GENOMIC DNA]</scope>
    <source>
        <strain evidence="3 4">DSM 24744</strain>
    </source>
</reference>
<evidence type="ECO:0000256" key="1">
    <source>
        <dbReference type="SAM" id="MobiDB-lite"/>
    </source>
</evidence>
<dbReference type="Gene3D" id="1.10.260.40">
    <property type="entry name" value="lambda repressor-like DNA-binding domains"/>
    <property type="match status" value="1"/>
</dbReference>
<dbReference type="Proteomes" id="UP000216454">
    <property type="component" value="Unassembled WGS sequence"/>
</dbReference>
<dbReference type="GO" id="GO:0003677">
    <property type="term" value="F:DNA binding"/>
    <property type="evidence" value="ECO:0007669"/>
    <property type="project" value="InterPro"/>
</dbReference>
<dbReference type="SUPFAM" id="SSF47413">
    <property type="entry name" value="lambda repressor-like DNA-binding domains"/>
    <property type="match status" value="1"/>
</dbReference>
<dbReference type="SMART" id="SM00530">
    <property type="entry name" value="HTH_XRE"/>
    <property type="match status" value="1"/>
</dbReference>
<dbReference type="AlphaFoldDB" id="A0A261ES15"/>
<protein>
    <recommendedName>
        <fullName evidence="2">HTH cro/C1-type domain-containing protein</fullName>
    </recommendedName>
</protein>
<dbReference type="OrthoDB" id="9810578at2"/>
<comment type="caution">
    <text evidence="3">The sequence shown here is derived from an EMBL/GenBank/DDBJ whole genome shotgun (WGS) entry which is preliminary data.</text>
</comment>
<dbReference type="RefSeq" id="WP_094691771.1">
    <property type="nucleotide sequence ID" value="NZ_MWWQ01000014.1"/>
</dbReference>
<dbReference type="EMBL" id="MWWQ01000014">
    <property type="protein sequence ID" value="OZG49652.1"/>
    <property type="molecule type" value="Genomic_DNA"/>
</dbReference>
<proteinExistence type="predicted"/>
<name>A0A261ES15_9BIFI</name>